<feature type="region of interest" description="Disordered" evidence="10">
    <location>
        <begin position="560"/>
        <end position="646"/>
    </location>
</feature>
<proteinExistence type="inferred from homology"/>
<keyword evidence="9" id="KW-0336">GPI-anchor</keyword>
<keyword evidence="11" id="KW-0812">Transmembrane</keyword>
<name>A0ABR4IM48_9EURO</name>
<keyword evidence="11" id="KW-1133">Transmembrane helix</keyword>
<evidence type="ECO:0000313" key="13">
    <source>
        <dbReference type="Proteomes" id="UP001610446"/>
    </source>
</evidence>
<feature type="transmembrane region" description="Helical" evidence="11">
    <location>
        <begin position="522"/>
        <end position="546"/>
    </location>
</feature>
<keyword evidence="4 9" id="KW-0732">Signal</keyword>
<evidence type="ECO:0000256" key="1">
    <source>
        <dbReference type="ARBA" id="ARBA00004609"/>
    </source>
</evidence>
<keyword evidence="5" id="KW-1015">Disulfide bond</keyword>
<evidence type="ECO:0000313" key="12">
    <source>
        <dbReference type="EMBL" id="KAL2828844.1"/>
    </source>
</evidence>
<dbReference type="EMBL" id="JBFXLU010000350">
    <property type="protein sequence ID" value="KAL2828844.1"/>
    <property type="molecule type" value="Genomic_DNA"/>
</dbReference>
<evidence type="ECO:0000256" key="8">
    <source>
        <dbReference type="ARBA" id="ARBA00025026"/>
    </source>
</evidence>
<evidence type="ECO:0000256" key="9">
    <source>
        <dbReference type="RuleBase" id="RU361209"/>
    </source>
</evidence>
<keyword evidence="9 11" id="KW-0472">Membrane</keyword>
<evidence type="ECO:0000256" key="5">
    <source>
        <dbReference type="ARBA" id="ARBA00023157"/>
    </source>
</evidence>
<dbReference type="SUPFAM" id="SSF51445">
    <property type="entry name" value="(Trans)glycosidases"/>
    <property type="match status" value="1"/>
</dbReference>
<comment type="similarity">
    <text evidence="2 9">Belongs to the glycosyl hydrolase 72 family.</text>
</comment>
<dbReference type="Gene3D" id="3.20.20.80">
    <property type="entry name" value="Glycosidases"/>
    <property type="match status" value="1"/>
</dbReference>
<dbReference type="PANTHER" id="PTHR31468:SF2">
    <property type="entry name" value="1,3-BETA-GLUCANOSYLTRANSFERASE GAS1"/>
    <property type="match status" value="1"/>
</dbReference>
<evidence type="ECO:0000256" key="7">
    <source>
        <dbReference type="ARBA" id="ARBA00023288"/>
    </source>
</evidence>
<evidence type="ECO:0000256" key="3">
    <source>
        <dbReference type="ARBA" id="ARBA00022679"/>
    </source>
</evidence>
<feature type="signal peptide" evidence="9">
    <location>
        <begin position="1"/>
        <end position="18"/>
    </location>
</feature>
<comment type="caution">
    <text evidence="12">The sequence shown here is derived from an EMBL/GenBank/DDBJ whole genome shotgun (WGS) entry which is preliminary data.</text>
</comment>
<dbReference type="InterPro" id="IPR017853">
    <property type="entry name" value="GH"/>
</dbReference>
<dbReference type="Pfam" id="PF03198">
    <property type="entry name" value="Glyco_hydro_72"/>
    <property type="match status" value="1"/>
</dbReference>
<dbReference type="InterPro" id="IPR004886">
    <property type="entry name" value="Glucanosyltransferase"/>
</dbReference>
<evidence type="ECO:0000256" key="6">
    <source>
        <dbReference type="ARBA" id="ARBA00023180"/>
    </source>
</evidence>
<keyword evidence="13" id="KW-1185">Reference proteome</keyword>
<organism evidence="12 13">
    <name type="scientific">Aspergillus pseudoustus</name>
    <dbReference type="NCBI Taxonomy" id="1810923"/>
    <lineage>
        <taxon>Eukaryota</taxon>
        <taxon>Fungi</taxon>
        <taxon>Dikarya</taxon>
        <taxon>Ascomycota</taxon>
        <taxon>Pezizomycotina</taxon>
        <taxon>Eurotiomycetes</taxon>
        <taxon>Eurotiomycetidae</taxon>
        <taxon>Eurotiales</taxon>
        <taxon>Aspergillaceae</taxon>
        <taxon>Aspergillus</taxon>
        <taxon>Aspergillus subgen. Nidulantes</taxon>
    </lineage>
</organism>
<keyword evidence="6" id="KW-0325">Glycoprotein</keyword>
<evidence type="ECO:0000256" key="2">
    <source>
        <dbReference type="ARBA" id="ARBA00007528"/>
    </source>
</evidence>
<keyword evidence="3 9" id="KW-0808">Transferase</keyword>
<dbReference type="Gene3D" id="1.20.58.1040">
    <property type="match status" value="1"/>
</dbReference>
<protein>
    <recommendedName>
        <fullName evidence="9">1,3-beta-glucanosyltransferase</fullName>
        <ecNumber evidence="9">2.4.1.-</ecNumber>
    </recommendedName>
</protein>
<feature type="compositionally biased region" description="Gly residues" evidence="10">
    <location>
        <begin position="609"/>
        <end position="618"/>
    </location>
</feature>
<feature type="compositionally biased region" description="Low complexity" evidence="10">
    <location>
        <begin position="560"/>
        <end position="582"/>
    </location>
</feature>
<gene>
    <name evidence="12" type="ORF">BJY01DRAFT_228216</name>
</gene>
<dbReference type="PANTHER" id="PTHR31468">
    <property type="entry name" value="1,3-BETA-GLUCANOSYLTRANSFERASE GAS1"/>
    <property type="match status" value="1"/>
</dbReference>
<evidence type="ECO:0000256" key="10">
    <source>
        <dbReference type="SAM" id="MobiDB-lite"/>
    </source>
</evidence>
<dbReference type="EC" id="2.4.1.-" evidence="9"/>
<comment type="function">
    <text evidence="8">Splits internally a 1,3-beta-glucan molecule and transfers the newly generated reducing end (the donor) to the non-reducing end of another 1,3-beta-glucan molecule (the acceptor) forming a 1,3-beta linkage, resulting in the elongation of 1,3-beta-glucan chains in the cell wall. Involved in cell wall morphogenesis.</text>
</comment>
<comment type="subcellular location">
    <subcellularLocation>
        <location evidence="1 9">Cell membrane</location>
        <topology evidence="1 9">Lipid-anchor</topology>
        <topology evidence="1 9">GPI-anchor</topology>
    </subcellularLocation>
</comment>
<sequence length="646" mass="69316">MLWKLLVSSLAAATVASAETGEIVVKGSKFSHSATGEQFILKGLEYSVTSEDPLANPTACARDVPYFKSLDINTISVYTVDAAANHDECMRLLSDAGIYVIPYLNAVNGLGSGNVTWTTEDFAKQTAIVDAFVGYENVLAFFFQLGEPGPSSSGIENGTAAGNPTSTAVGNKLYSMYAKAVVRDMKAYITSKANDSDNATETSGYRQIPIGYATRVTDILDDDITFFACGDKHERVDVLGIRSDSWCSGSSFRSSGWEELTSKFEDSNVPVVMAEYYCRDSERRDEEMNDVAELYNEEMMGVWSGGLFYTYAGSDYGLVEINNDRVTKSPAFDTFASVLSSTDISPPTSSSSSPHYVDCPNVDPFYPGPPPHPDEQFCDCTLRHSLCAAVSNNVSTLAALYEDICANSNDLCRFRPTDNDWAQYGDYSMCNSSVEVAALLSEYVVELLDSDGANCAYMWGENVGPNPSYGDPGPETRTRGPQRCIHMAIGEEWDVEEADDADNEDDDYPLTRPWHGSSSAPVLFIVLVVLACLILIALIVLIVVCIRRRRRKRAVAAATATAAATSGNSPGEGAAASGAARGKQPERVDMQSDFAETAERGGDIPMASGGVGGAGEGAGASEDGRATTLMPMEFFAPGPGDERGGR</sequence>
<reference evidence="12 13" key="1">
    <citation type="submission" date="2024-07" db="EMBL/GenBank/DDBJ databases">
        <title>Section-level genome sequencing and comparative genomics of Aspergillus sections Usti and Cavernicolus.</title>
        <authorList>
            <consortium name="Lawrence Berkeley National Laboratory"/>
            <person name="Nybo J.L."/>
            <person name="Vesth T.C."/>
            <person name="Theobald S."/>
            <person name="Frisvad J.C."/>
            <person name="Larsen T.O."/>
            <person name="Kjaerboelling I."/>
            <person name="Rothschild-Mancinelli K."/>
            <person name="Lyhne E.K."/>
            <person name="Kogle M.E."/>
            <person name="Barry K."/>
            <person name="Clum A."/>
            <person name="Na H."/>
            <person name="Ledsgaard L."/>
            <person name="Lin J."/>
            <person name="Lipzen A."/>
            <person name="Kuo A."/>
            <person name="Riley R."/>
            <person name="Mondo S."/>
            <person name="Labutti K."/>
            <person name="Haridas S."/>
            <person name="Pangalinan J."/>
            <person name="Salamov A.A."/>
            <person name="Simmons B.A."/>
            <person name="Magnuson J.K."/>
            <person name="Chen J."/>
            <person name="Drula E."/>
            <person name="Henrissat B."/>
            <person name="Wiebenga A."/>
            <person name="Lubbers R.J."/>
            <person name="Gomes A.C."/>
            <person name="Makela M.R."/>
            <person name="Stajich J."/>
            <person name="Grigoriev I.V."/>
            <person name="Mortensen U.H."/>
            <person name="De Vries R.P."/>
            <person name="Baker S.E."/>
            <person name="Andersen M.R."/>
        </authorList>
    </citation>
    <scope>NUCLEOTIDE SEQUENCE [LARGE SCALE GENOMIC DNA]</scope>
    <source>
        <strain evidence="12 13">CBS 123904</strain>
    </source>
</reference>
<accession>A0ABR4IM48</accession>
<keyword evidence="7 9" id="KW-0449">Lipoprotein</keyword>
<dbReference type="Proteomes" id="UP001610446">
    <property type="component" value="Unassembled WGS sequence"/>
</dbReference>
<feature type="chain" id="PRO_5044982923" description="1,3-beta-glucanosyltransferase" evidence="9">
    <location>
        <begin position="19"/>
        <end position="646"/>
    </location>
</feature>
<evidence type="ECO:0000256" key="4">
    <source>
        <dbReference type="ARBA" id="ARBA00022729"/>
    </source>
</evidence>
<evidence type="ECO:0000256" key="11">
    <source>
        <dbReference type="SAM" id="Phobius"/>
    </source>
</evidence>